<dbReference type="Pfam" id="PF10336">
    <property type="entry name" value="DUF2420"/>
    <property type="match status" value="1"/>
</dbReference>
<dbReference type="AlphaFoldDB" id="V5EKM0"/>
<organism evidence="2 3">
    <name type="scientific">Kalmanozyma brasiliensis (strain GHG001)</name>
    <name type="common">Yeast</name>
    <name type="synonym">Pseudozyma brasiliensis</name>
    <dbReference type="NCBI Taxonomy" id="1365824"/>
    <lineage>
        <taxon>Eukaryota</taxon>
        <taxon>Fungi</taxon>
        <taxon>Dikarya</taxon>
        <taxon>Basidiomycota</taxon>
        <taxon>Ustilaginomycotina</taxon>
        <taxon>Ustilaginomycetes</taxon>
        <taxon>Ustilaginales</taxon>
        <taxon>Ustilaginaceae</taxon>
        <taxon>Kalmanozyma</taxon>
    </lineage>
</organism>
<evidence type="ECO:0000256" key="1">
    <source>
        <dbReference type="SAM" id="MobiDB-lite"/>
    </source>
</evidence>
<dbReference type="InterPro" id="IPR018822">
    <property type="entry name" value="UPF0646"/>
</dbReference>
<dbReference type="Proteomes" id="UP000019377">
    <property type="component" value="Unassembled WGS sequence"/>
</dbReference>
<feature type="region of interest" description="Disordered" evidence="1">
    <location>
        <begin position="370"/>
        <end position="393"/>
    </location>
</feature>
<feature type="compositionally biased region" description="Acidic residues" evidence="1">
    <location>
        <begin position="688"/>
        <end position="702"/>
    </location>
</feature>
<reference evidence="3" key="1">
    <citation type="journal article" date="2013" name="Genome Announc.">
        <title>Draft genome sequence of Pseudozyma brasiliensis sp. nov. strain GHG001, a high producer of endo-1,4-xylanase isolated from an insect pest of sugarcane.</title>
        <authorList>
            <person name="Oliveira J.V.D.C."/>
            <person name="dos Santos R.A.C."/>
            <person name="Borges T.A."/>
            <person name="Riano-Pachon D.M."/>
            <person name="Goldman G.H."/>
        </authorList>
    </citation>
    <scope>NUCLEOTIDE SEQUENCE [LARGE SCALE GENOMIC DNA]</scope>
    <source>
        <strain evidence="3">GHG001</strain>
    </source>
</reference>
<dbReference type="STRING" id="1365824.V5EKM0"/>
<feature type="region of interest" description="Disordered" evidence="1">
    <location>
        <begin position="118"/>
        <end position="137"/>
    </location>
</feature>
<evidence type="ECO:0000313" key="2">
    <source>
        <dbReference type="EMBL" id="EST05470.1"/>
    </source>
</evidence>
<feature type="region of interest" description="Disordered" evidence="1">
    <location>
        <begin position="443"/>
        <end position="464"/>
    </location>
</feature>
<proteinExistence type="predicted"/>
<dbReference type="OMA" id="DNLYCRE"/>
<feature type="compositionally biased region" description="Polar residues" evidence="1">
    <location>
        <begin position="118"/>
        <end position="130"/>
    </location>
</feature>
<feature type="compositionally biased region" description="Acidic residues" evidence="1">
    <location>
        <begin position="570"/>
        <end position="622"/>
    </location>
</feature>
<dbReference type="OrthoDB" id="2507795at2759"/>
<dbReference type="EMBL" id="KI545891">
    <property type="protein sequence ID" value="EST05470.1"/>
    <property type="molecule type" value="Genomic_DNA"/>
</dbReference>
<gene>
    <name evidence="2" type="ORF">PSEUBRA_SCAF5g02327</name>
</gene>
<dbReference type="HOGENOM" id="CLU_011427_0_0_1"/>
<dbReference type="eggNOG" id="ENOG502SAQ9">
    <property type="taxonomic scope" value="Eukaryota"/>
</dbReference>
<feature type="region of interest" description="Disordered" evidence="1">
    <location>
        <begin position="485"/>
        <end position="753"/>
    </location>
</feature>
<keyword evidence="3" id="KW-1185">Reference proteome</keyword>
<feature type="compositionally biased region" description="Basic and acidic residues" evidence="1">
    <location>
        <begin position="517"/>
        <end position="529"/>
    </location>
</feature>
<feature type="compositionally biased region" description="Basic and acidic residues" evidence="1">
    <location>
        <begin position="485"/>
        <end position="495"/>
    </location>
</feature>
<accession>V5EKM0</accession>
<dbReference type="GeneID" id="27421308"/>
<name>V5EKM0_KALBG</name>
<feature type="compositionally biased region" description="Acidic residues" evidence="1">
    <location>
        <begin position="496"/>
        <end position="516"/>
    </location>
</feature>
<protein>
    <submittedName>
        <fullName evidence="2">Uncharacterized protein</fullName>
    </submittedName>
</protein>
<dbReference type="RefSeq" id="XP_016290459.1">
    <property type="nucleotide sequence ID" value="XM_016438612.1"/>
</dbReference>
<feature type="compositionally biased region" description="Polar residues" evidence="1">
    <location>
        <begin position="626"/>
        <end position="642"/>
    </location>
</feature>
<feature type="region of interest" description="Disordered" evidence="1">
    <location>
        <begin position="148"/>
        <end position="205"/>
    </location>
</feature>
<sequence length="753" mass="81562">MDDDSNLDYEMEPQAALAGFHPSAEEAMDELNSEGMAMSEVNLRSEATDKSGIDVDFYDPASQQQTQAHTPALDAPLAPIETEEIVDVLAAPTKDPIAIAGTEKLDFDAVQALQKAATSADTHARTSSNAMGPDTATKGADQLVSMEHAEEAEEEVDELHPEEDSSISQNGAASATYPHQEDQPVSGGEVQPNGEENENGDLSGLDTYAQYDTEDVQDAAVRISFHGQDFVMWSAADIPSFLASAVAVDAVDPSDDLEEVVQIEAPALDVSKDVLQQPLDSLFAGLRQKSALGEFLDESHELHIAFPDLELDVAEDNLYCRELTLDDLLQLHYGLGLPTSLHIQVSERPRFITKYNELAQHVASLIGNELQHSSDDEEEAANSARPQSHSRKTANPLVNDAAHETNGLQAAHEAAAAAEQASGNGIISHAEADTKLSVAEASRSDVRGSATVPAGDLASDSSVSASLPLRSVNEASEQVNANHVGEAHESHATHPEEEDDEEAVDQLEGEREEEEDGHQAEEEHIQQEAEEHDQDPTTAATDGAVALASETEASVALSHDPAVAQVQGYEGEDAEEDDEGEEEEAEEEWAEEDEEALDEEEEGEGQEYEEEYAEEEEEEYVDEAQINGQDAEQTFYTTVNDSSEAEEDQLAEPDQSVTHDVAATHSVQEPLTAYADEAAEQERQWQGEEGEDQIVEYIEEPSEAPLGAASPASTTSSLYQTGAHRKRGLEDEDDNAEYEQDDYEAENKRVKVD</sequence>
<feature type="compositionally biased region" description="Polar residues" evidence="1">
    <location>
        <begin position="711"/>
        <end position="720"/>
    </location>
</feature>
<evidence type="ECO:0000313" key="3">
    <source>
        <dbReference type="Proteomes" id="UP000019377"/>
    </source>
</evidence>
<feature type="compositionally biased region" description="Acidic residues" evidence="1">
    <location>
        <begin position="730"/>
        <end position="744"/>
    </location>
</feature>